<dbReference type="EMBL" id="QHBU01000237">
    <property type="protein sequence ID" value="PZR78868.1"/>
    <property type="molecule type" value="Genomic_DNA"/>
</dbReference>
<accession>A0A2W6A006</accession>
<feature type="transmembrane region" description="Helical" evidence="5">
    <location>
        <begin position="88"/>
        <end position="106"/>
    </location>
</feature>
<evidence type="ECO:0000259" key="6">
    <source>
        <dbReference type="Pfam" id="PF04138"/>
    </source>
</evidence>
<keyword evidence="3 5" id="KW-1133">Transmembrane helix</keyword>
<evidence type="ECO:0000256" key="3">
    <source>
        <dbReference type="ARBA" id="ARBA00022989"/>
    </source>
</evidence>
<dbReference type="GO" id="GO:0016020">
    <property type="term" value="C:membrane"/>
    <property type="evidence" value="ECO:0007669"/>
    <property type="project" value="UniProtKB-SubCell"/>
</dbReference>
<keyword evidence="4 5" id="KW-0472">Membrane</keyword>
<reference evidence="7 8" key="1">
    <citation type="journal article" date="2017" name="Nature">
        <title>Atmospheric trace gases support primary production in Antarctic desert surface soil.</title>
        <authorList>
            <person name="Ji M."/>
            <person name="Greening C."/>
            <person name="Vanwonterghem I."/>
            <person name="Carere C.R."/>
            <person name="Bay S.K."/>
            <person name="Steen J.A."/>
            <person name="Montgomery K."/>
            <person name="Lines T."/>
            <person name="Beardall J."/>
            <person name="van Dorst J."/>
            <person name="Snape I."/>
            <person name="Stott M.B."/>
            <person name="Hugenholtz P."/>
            <person name="Ferrari B.C."/>
        </authorList>
    </citation>
    <scope>NUCLEOTIDE SEQUENCE [LARGE SCALE GENOMIC DNA]</scope>
    <source>
        <strain evidence="7">RRmetagenome_bin12</strain>
    </source>
</reference>
<name>A0A2W6A006_9BACT</name>
<protein>
    <recommendedName>
        <fullName evidence="6">GtrA/DPMS transmembrane domain-containing protein</fullName>
    </recommendedName>
</protein>
<gene>
    <name evidence="7" type="ORF">DLM65_11895</name>
</gene>
<evidence type="ECO:0000313" key="7">
    <source>
        <dbReference type="EMBL" id="PZR78868.1"/>
    </source>
</evidence>
<dbReference type="InterPro" id="IPR007267">
    <property type="entry name" value="GtrA_DPMS_TM"/>
</dbReference>
<feature type="transmembrane region" description="Helical" evidence="5">
    <location>
        <begin position="20"/>
        <end position="45"/>
    </location>
</feature>
<sequence length="167" mass="18441">MQLTPSGLLAWSRAPEGRKFVRYSMVSVVAVIVYEILLFVTFGLFHWSARGANVFSVAVSAFPSYYLNRAWAWGKSGKSHFMKEVVPFWAMALLGLVFSTWAADFAKTIADQVTSLHLVRTLIVMFAGLAAFGVLWIAKFVILNKVLFVHTPEALAPALDGRTGLPT</sequence>
<evidence type="ECO:0000256" key="4">
    <source>
        <dbReference type="ARBA" id="ARBA00023136"/>
    </source>
</evidence>
<evidence type="ECO:0000256" key="2">
    <source>
        <dbReference type="ARBA" id="ARBA00022692"/>
    </source>
</evidence>
<dbReference type="Proteomes" id="UP000248724">
    <property type="component" value="Unassembled WGS sequence"/>
</dbReference>
<evidence type="ECO:0000313" key="8">
    <source>
        <dbReference type="Proteomes" id="UP000248724"/>
    </source>
</evidence>
<organism evidence="7 8">
    <name type="scientific">Candidatus Aeolococcus gillhamiae</name>
    <dbReference type="NCBI Taxonomy" id="3127015"/>
    <lineage>
        <taxon>Bacteria</taxon>
        <taxon>Bacillati</taxon>
        <taxon>Candidatus Dormiibacterota</taxon>
        <taxon>Candidatus Dormibacteria</taxon>
        <taxon>Candidatus Aeolococcales</taxon>
        <taxon>Candidatus Aeolococcaceae</taxon>
        <taxon>Candidatus Aeolococcus</taxon>
    </lineage>
</organism>
<keyword evidence="2 5" id="KW-0812">Transmembrane</keyword>
<feature type="domain" description="GtrA/DPMS transmembrane" evidence="6">
    <location>
        <begin position="22"/>
        <end position="142"/>
    </location>
</feature>
<dbReference type="AlphaFoldDB" id="A0A2W6A006"/>
<comment type="subcellular location">
    <subcellularLocation>
        <location evidence="1">Membrane</location>
        <topology evidence="1">Multi-pass membrane protein</topology>
    </subcellularLocation>
</comment>
<feature type="transmembrane region" description="Helical" evidence="5">
    <location>
        <begin position="118"/>
        <end position="138"/>
    </location>
</feature>
<evidence type="ECO:0000256" key="1">
    <source>
        <dbReference type="ARBA" id="ARBA00004141"/>
    </source>
</evidence>
<dbReference type="GO" id="GO:0000271">
    <property type="term" value="P:polysaccharide biosynthetic process"/>
    <property type="evidence" value="ECO:0007669"/>
    <property type="project" value="InterPro"/>
</dbReference>
<evidence type="ECO:0000256" key="5">
    <source>
        <dbReference type="SAM" id="Phobius"/>
    </source>
</evidence>
<proteinExistence type="predicted"/>
<comment type="caution">
    <text evidence="7">The sequence shown here is derived from an EMBL/GenBank/DDBJ whole genome shotgun (WGS) entry which is preliminary data.</text>
</comment>
<dbReference type="Pfam" id="PF04138">
    <property type="entry name" value="GtrA_DPMS_TM"/>
    <property type="match status" value="1"/>
</dbReference>